<evidence type="ECO:0000256" key="1">
    <source>
        <dbReference type="SAM" id="SignalP"/>
    </source>
</evidence>
<reference evidence="2" key="1">
    <citation type="journal article" date="2022" name="Microorganisms">
        <title>Two New Species of Filamentous Sulfur Bacteria of the Genus Thiothrix, Thiothrix winogradskyi sp. nov. and 'Candidatus Thiothrix sulfatifontis' sp. nov.</title>
        <authorList>
            <person name="Ravin N.V."/>
            <person name="Rossetti S."/>
            <person name="Beletsky A.V."/>
            <person name="Kadnikov V.V."/>
            <person name="Rudenko T.S."/>
            <person name="Smolyakov D.D."/>
            <person name="Moskvitina M.I."/>
            <person name="Gureeva M.V."/>
            <person name="Mardanov A.V."/>
            <person name="Grabovich M.Y."/>
        </authorList>
    </citation>
    <scope>NUCLEOTIDE SEQUENCE</scope>
    <source>
        <strain evidence="2">CT3</strain>
    </source>
</reference>
<dbReference type="RefSeq" id="WP_236501759.1">
    <property type="nucleotide sequence ID" value="NZ_CP091244.1"/>
</dbReference>
<accession>A0ABY3T6D5</accession>
<dbReference type="EMBL" id="CP091244">
    <property type="protein sequence ID" value="UJS26375.1"/>
    <property type="molecule type" value="Genomic_DNA"/>
</dbReference>
<protein>
    <recommendedName>
        <fullName evidence="4">Acetolactate decarboxylase</fullName>
    </recommendedName>
</protein>
<evidence type="ECO:0000313" key="3">
    <source>
        <dbReference type="Proteomes" id="UP001054801"/>
    </source>
</evidence>
<evidence type="ECO:0008006" key="4">
    <source>
        <dbReference type="Google" id="ProtNLM"/>
    </source>
</evidence>
<proteinExistence type="predicted"/>
<sequence>MTLRASLLLAASLITLNTAYAETPSNCITSVSSHSNRANAEAKNYAANVAWKDLALTPTSVGYGSAAGREYELTIVDGKVYRVRPDDKGGIEVLTDTPSEGGAFMLQLASPQSWKEHSKLDAISSFDDLSFAFDELVDDMGCGDLALIPFKITGKANKVSWSLDTLPEPLVTDSTDETVTIVGLYNRNEKVRYFMVPGYNLHAHVVLDGKQQAGHIRDLELAEGATLYLPE</sequence>
<feature type="signal peptide" evidence="1">
    <location>
        <begin position="1"/>
        <end position="21"/>
    </location>
</feature>
<keyword evidence="1" id="KW-0732">Signal</keyword>
<keyword evidence="3" id="KW-1185">Reference proteome</keyword>
<evidence type="ECO:0000313" key="2">
    <source>
        <dbReference type="EMBL" id="UJS26375.1"/>
    </source>
</evidence>
<dbReference type="Proteomes" id="UP001054801">
    <property type="component" value="Chromosome"/>
</dbReference>
<dbReference type="SUPFAM" id="SSF117856">
    <property type="entry name" value="AF0104/ALDC/Ptd012-like"/>
    <property type="match status" value="1"/>
</dbReference>
<gene>
    <name evidence="2" type="ORF">L2Y54_10135</name>
</gene>
<organism evidence="2 3">
    <name type="scientific">Thiothrix winogradskyi</name>
    <dbReference type="NCBI Taxonomy" id="96472"/>
    <lineage>
        <taxon>Bacteria</taxon>
        <taxon>Pseudomonadati</taxon>
        <taxon>Pseudomonadota</taxon>
        <taxon>Gammaproteobacteria</taxon>
        <taxon>Thiotrichales</taxon>
        <taxon>Thiotrichaceae</taxon>
        <taxon>Thiothrix</taxon>
    </lineage>
</organism>
<feature type="chain" id="PRO_5046564525" description="Acetolactate decarboxylase" evidence="1">
    <location>
        <begin position="22"/>
        <end position="231"/>
    </location>
</feature>
<name>A0ABY3T6D5_9GAMM</name>